<dbReference type="PANTHER" id="PTHR20932">
    <property type="entry name" value="LYSM AND PUTATIVE PEPTIDOGLYCAN-BINDING DOMAIN-CONTAINING PROTEIN"/>
    <property type="match status" value="1"/>
</dbReference>
<dbReference type="AlphaFoldDB" id="A0A834SRK8"/>
<sequence length="280" mass="30484">MNGLVTDFQMFALKTLHIPLPGRHPPSDGSTTTGHSSSDRSTPEQAHHEQSDSIHSMGTESPQLKISPAMTTLQGFYRLKGASNISEDGGFPRNLILSNRPLSHHRKSRSLVNVILSKIEEKPEIVPADKAREGDSDKWNDKRVRRRQKSEGNFPPPELLLREDNSSSSSSGFSSRTGKGLALRQKAASRTSLTIDSEGSGLNPVPIGLEDVSLTDVQFGVKKSSSTSCLQDEGNCSSSSVWPTSRWNLKPDLQAFSSAKPIFDGLPKPITGRRNKAALD</sequence>
<evidence type="ECO:0000313" key="2">
    <source>
        <dbReference type="EMBL" id="KAF7808246.1"/>
    </source>
</evidence>
<proteinExistence type="predicted"/>
<dbReference type="EMBL" id="JAAIUW010000011">
    <property type="protein sequence ID" value="KAF7808246.1"/>
    <property type="molecule type" value="Genomic_DNA"/>
</dbReference>
<feature type="compositionally biased region" description="Basic and acidic residues" evidence="1">
    <location>
        <begin position="126"/>
        <end position="142"/>
    </location>
</feature>
<feature type="compositionally biased region" description="Low complexity" evidence="1">
    <location>
        <begin position="166"/>
        <end position="175"/>
    </location>
</feature>
<dbReference type="InterPro" id="IPR045030">
    <property type="entry name" value="LYSM1-4"/>
</dbReference>
<gene>
    <name evidence="2" type="ORF">G2W53_034989</name>
</gene>
<accession>A0A834SRK8</accession>
<feature type="compositionally biased region" description="Low complexity" evidence="1">
    <location>
        <begin position="27"/>
        <end position="36"/>
    </location>
</feature>
<evidence type="ECO:0000256" key="1">
    <source>
        <dbReference type="SAM" id="MobiDB-lite"/>
    </source>
</evidence>
<feature type="region of interest" description="Disordered" evidence="1">
    <location>
        <begin position="126"/>
        <end position="205"/>
    </location>
</feature>
<feature type="compositionally biased region" description="Basic and acidic residues" evidence="1">
    <location>
        <begin position="37"/>
        <end position="52"/>
    </location>
</feature>
<evidence type="ECO:0000313" key="3">
    <source>
        <dbReference type="Proteomes" id="UP000634136"/>
    </source>
</evidence>
<comment type="caution">
    <text evidence="2">The sequence shown here is derived from an EMBL/GenBank/DDBJ whole genome shotgun (WGS) entry which is preliminary data.</text>
</comment>
<feature type="compositionally biased region" description="Polar residues" evidence="1">
    <location>
        <begin position="188"/>
        <end position="197"/>
    </location>
</feature>
<keyword evidence="3" id="KW-1185">Reference proteome</keyword>
<protein>
    <submittedName>
        <fullName evidence="2">LysM and putative peptidoglycan-binding domain-containing protein 1</fullName>
    </submittedName>
</protein>
<dbReference type="PANTHER" id="PTHR20932:SF55">
    <property type="entry name" value="LYSM DOMAIN-CONTAINING PROTEIN"/>
    <property type="match status" value="1"/>
</dbReference>
<name>A0A834SRK8_9FABA</name>
<dbReference type="Proteomes" id="UP000634136">
    <property type="component" value="Unassembled WGS sequence"/>
</dbReference>
<feature type="region of interest" description="Disordered" evidence="1">
    <location>
        <begin position="18"/>
        <end position="60"/>
    </location>
</feature>
<reference evidence="2" key="1">
    <citation type="submission" date="2020-09" db="EMBL/GenBank/DDBJ databases">
        <title>Genome-Enabled Discovery of Anthraquinone Biosynthesis in Senna tora.</title>
        <authorList>
            <person name="Kang S.-H."/>
            <person name="Pandey R.P."/>
            <person name="Lee C.-M."/>
            <person name="Sim J.-S."/>
            <person name="Jeong J.-T."/>
            <person name="Choi B.-S."/>
            <person name="Jung M."/>
            <person name="Ginzburg D."/>
            <person name="Zhao K."/>
            <person name="Won S.Y."/>
            <person name="Oh T.-J."/>
            <person name="Yu Y."/>
            <person name="Kim N.-H."/>
            <person name="Lee O.R."/>
            <person name="Lee T.-H."/>
            <person name="Bashyal P."/>
            <person name="Kim T.-S."/>
            <person name="Lee W.-H."/>
            <person name="Kawkins C."/>
            <person name="Kim C.-K."/>
            <person name="Kim J.S."/>
            <person name="Ahn B.O."/>
            <person name="Rhee S.Y."/>
            <person name="Sohng J.K."/>
        </authorList>
    </citation>
    <scope>NUCLEOTIDE SEQUENCE</scope>
    <source>
        <tissue evidence="2">Leaf</tissue>
    </source>
</reference>
<organism evidence="2 3">
    <name type="scientific">Senna tora</name>
    <dbReference type="NCBI Taxonomy" id="362788"/>
    <lineage>
        <taxon>Eukaryota</taxon>
        <taxon>Viridiplantae</taxon>
        <taxon>Streptophyta</taxon>
        <taxon>Embryophyta</taxon>
        <taxon>Tracheophyta</taxon>
        <taxon>Spermatophyta</taxon>
        <taxon>Magnoliopsida</taxon>
        <taxon>eudicotyledons</taxon>
        <taxon>Gunneridae</taxon>
        <taxon>Pentapetalae</taxon>
        <taxon>rosids</taxon>
        <taxon>fabids</taxon>
        <taxon>Fabales</taxon>
        <taxon>Fabaceae</taxon>
        <taxon>Caesalpinioideae</taxon>
        <taxon>Cassia clade</taxon>
        <taxon>Senna</taxon>
    </lineage>
</organism>
<dbReference type="OrthoDB" id="538216at2759"/>